<dbReference type="Proteomes" id="UP000183371">
    <property type="component" value="Unassembled WGS sequence"/>
</dbReference>
<dbReference type="AlphaFoldDB" id="A0A1I6YD47"/>
<keyword evidence="2" id="KW-1185">Reference proteome</keyword>
<evidence type="ECO:0000313" key="2">
    <source>
        <dbReference type="Proteomes" id="UP000183371"/>
    </source>
</evidence>
<sequence length="122" mass="12915">MASKTYSRGVNRRRGEILAELGGQKHILVLTLGALAELEDTLNCTSLQQLTERFSEGNLRAADIIKVLGAGLRGGGLIIENEEVAELSHEGGVAALAKLAGELLVATFSSQQPHVTSKYGQS</sequence>
<organism evidence="1 2">
    <name type="scientific">Pseudovibrio denitrificans</name>
    <dbReference type="NCBI Taxonomy" id="258256"/>
    <lineage>
        <taxon>Bacteria</taxon>
        <taxon>Pseudomonadati</taxon>
        <taxon>Pseudomonadota</taxon>
        <taxon>Alphaproteobacteria</taxon>
        <taxon>Hyphomicrobiales</taxon>
        <taxon>Stappiaceae</taxon>
        <taxon>Pseudovibrio</taxon>
    </lineage>
</organism>
<accession>A0A1I6YD47</accession>
<proteinExistence type="predicted"/>
<evidence type="ECO:0000313" key="1">
    <source>
        <dbReference type="EMBL" id="SFT48423.1"/>
    </source>
</evidence>
<reference evidence="2" key="1">
    <citation type="submission" date="2016-10" db="EMBL/GenBank/DDBJ databases">
        <authorList>
            <person name="Varghese N."/>
            <person name="Submissions S."/>
        </authorList>
    </citation>
    <scope>NUCLEOTIDE SEQUENCE [LARGE SCALE GENOMIC DNA]</scope>
    <source>
        <strain evidence="2">DSM 17465</strain>
    </source>
</reference>
<dbReference type="InterPro" id="IPR021791">
    <property type="entry name" value="Phage_TAC_11"/>
</dbReference>
<gene>
    <name evidence="1" type="ORF">SAMN05444141_101795</name>
</gene>
<protein>
    <submittedName>
        <fullName evidence="1">Phage tail tube protein, GTA-gp10</fullName>
    </submittedName>
</protein>
<name>A0A1I6YD47_9HYPH</name>
<dbReference type="Pfam" id="PF11836">
    <property type="entry name" value="Phage_TAC_11"/>
    <property type="match status" value="1"/>
</dbReference>
<dbReference type="EMBL" id="FPBD01000001">
    <property type="protein sequence ID" value="SFT48423.1"/>
    <property type="molecule type" value="Genomic_DNA"/>
</dbReference>
<dbReference type="RefSeq" id="WP_054783274.1">
    <property type="nucleotide sequence ID" value="NZ_FPBD01000001.1"/>
</dbReference>